<dbReference type="PANTHER" id="PTHR42796">
    <property type="entry name" value="FUMARYLACETOACETATE HYDROLASE DOMAIN-CONTAINING PROTEIN 2A-RELATED"/>
    <property type="match status" value="1"/>
</dbReference>
<evidence type="ECO:0000256" key="2">
    <source>
        <dbReference type="ARBA" id="ARBA00022723"/>
    </source>
</evidence>
<dbReference type="EMBL" id="JBHRWK010000025">
    <property type="protein sequence ID" value="MFC3451659.1"/>
    <property type="molecule type" value="Genomic_DNA"/>
</dbReference>
<dbReference type="PANTHER" id="PTHR42796:SF4">
    <property type="entry name" value="FUMARYLACETOACETATE HYDROLASE DOMAIN-CONTAINING PROTEIN 2A"/>
    <property type="match status" value="1"/>
</dbReference>
<keyword evidence="5" id="KW-1185">Reference proteome</keyword>
<sequence length="282" mass="30066">MRLGNLAGRAHLLRGNTAIDIAKASGGAFGPEHGDLFARWKEFLEWSATARTDIAVPYRIEDLRAPVPRPRQVFAVGLNYAEHAAETGLSAGGAPSVFTKFADSLTGPHGRIVLSGPSVDWEVELVVVIAREARHIAEEDAWAYVAGLTAGQDFSDRDVQMSGTPPQFSLGKSYPGFGPIGPALVTPDEIDLAVPTRLRCWVNDELVQDGHTGQMILPVGALIERISAVCTLYPGDLVFTGIPAGVGMGRTPPRYLAAGDVVRTRIDGIGEMRHTFVSGGAE</sequence>
<accession>A0ABV7NXT9</accession>
<proteinExistence type="inferred from homology"/>
<dbReference type="Gene3D" id="3.90.850.10">
    <property type="entry name" value="Fumarylacetoacetase-like, C-terminal domain"/>
    <property type="match status" value="1"/>
</dbReference>
<dbReference type="InterPro" id="IPR036663">
    <property type="entry name" value="Fumarylacetoacetase_C_sf"/>
</dbReference>
<dbReference type="Pfam" id="PF01557">
    <property type="entry name" value="FAA_hydrolase"/>
    <property type="match status" value="1"/>
</dbReference>
<gene>
    <name evidence="4" type="ORF">ACFOSH_19680</name>
</gene>
<evidence type="ECO:0000313" key="4">
    <source>
        <dbReference type="EMBL" id="MFC3451659.1"/>
    </source>
</evidence>
<organism evidence="4 5">
    <name type="scientific">Amycolatopsis speibonae</name>
    <dbReference type="NCBI Taxonomy" id="1450224"/>
    <lineage>
        <taxon>Bacteria</taxon>
        <taxon>Bacillati</taxon>
        <taxon>Actinomycetota</taxon>
        <taxon>Actinomycetes</taxon>
        <taxon>Pseudonocardiales</taxon>
        <taxon>Pseudonocardiaceae</taxon>
        <taxon>Amycolatopsis</taxon>
    </lineage>
</organism>
<dbReference type="RefSeq" id="WP_378240427.1">
    <property type="nucleotide sequence ID" value="NZ_JBHRWK010000025.1"/>
</dbReference>
<dbReference type="InterPro" id="IPR011234">
    <property type="entry name" value="Fumarylacetoacetase-like_C"/>
</dbReference>
<comment type="caution">
    <text evidence="4">The sequence shown here is derived from an EMBL/GenBank/DDBJ whole genome shotgun (WGS) entry which is preliminary data.</text>
</comment>
<dbReference type="Proteomes" id="UP001595645">
    <property type="component" value="Unassembled WGS sequence"/>
</dbReference>
<evidence type="ECO:0000256" key="1">
    <source>
        <dbReference type="ARBA" id="ARBA00010211"/>
    </source>
</evidence>
<keyword evidence="2" id="KW-0479">Metal-binding</keyword>
<comment type="similarity">
    <text evidence="1">Belongs to the FAH family.</text>
</comment>
<feature type="domain" description="Fumarylacetoacetase-like C-terminal" evidence="3">
    <location>
        <begin position="73"/>
        <end position="276"/>
    </location>
</feature>
<reference evidence="5" key="1">
    <citation type="journal article" date="2019" name="Int. J. Syst. Evol. Microbiol.">
        <title>The Global Catalogue of Microorganisms (GCM) 10K type strain sequencing project: providing services to taxonomists for standard genome sequencing and annotation.</title>
        <authorList>
            <consortium name="The Broad Institute Genomics Platform"/>
            <consortium name="The Broad Institute Genome Sequencing Center for Infectious Disease"/>
            <person name="Wu L."/>
            <person name="Ma J."/>
        </authorList>
    </citation>
    <scope>NUCLEOTIDE SEQUENCE [LARGE SCALE GENOMIC DNA]</scope>
    <source>
        <strain evidence="5">CGMCC 4.7676</strain>
    </source>
</reference>
<evidence type="ECO:0000259" key="3">
    <source>
        <dbReference type="Pfam" id="PF01557"/>
    </source>
</evidence>
<dbReference type="GO" id="GO:0016787">
    <property type="term" value="F:hydrolase activity"/>
    <property type="evidence" value="ECO:0007669"/>
    <property type="project" value="UniProtKB-KW"/>
</dbReference>
<protein>
    <submittedName>
        <fullName evidence="4">Fumarylacetoacetate hydrolase family protein</fullName>
    </submittedName>
</protein>
<keyword evidence="4" id="KW-0378">Hydrolase</keyword>
<evidence type="ECO:0000313" key="5">
    <source>
        <dbReference type="Proteomes" id="UP001595645"/>
    </source>
</evidence>
<name>A0ABV7NXT9_9PSEU</name>
<dbReference type="SUPFAM" id="SSF56529">
    <property type="entry name" value="FAH"/>
    <property type="match status" value="1"/>
</dbReference>
<dbReference type="InterPro" id="IPR051121">
    <property type="entry name" value="FAH"/>
</dbReference>